<keyword evidence="5 10" id="KW-0256">Endoplasmic reticulum</keyword>
<keyword evidence="7 10" id="KW-0472">Membrane</keyword>
<evidence type="ECO:0000256" key="8">
    <source>
        <dbReference type="ARBA" id="ARBA00044793"/>
    </source>
</evidence>
<proteinExistence type="inferred from homology"/>
<dbReference type="AlphaFoldDB" id="A0A6J3M0R1"/>
<gene>
    <name evidence="12" type="ORF">K489DRAFT_323200</name>
</gene>
<reference evidence="12" key="1">
    <citation type="submission" date="2020-01" db="EMBL/GenBank/DDBJ databases">
        <authorList>
            <consortium name="DOE Joint Genome Institute"/>
            <person name="Haridas S."/>
            <person name="Albert R."/>
            <person name="Binder M."/>
            <person name="Bloem J."/>
            <person name="Labutti K."/>
            <person name="Salamov A."/>
            <person name="Andreopoulos B."/>
            <person name="Baker S.E."/>
            <person name="Barry K."/>
            <person name="Bills G."/>
            <person name="Bluhm B.H."/>
            <person name="Cannon C."/>
            <person name="Castanera R."/>
            <person name="Culley D.E."/>
            <person name="Daum C."/>
            <person name="Ezra D."/>
            <person name="Gonzalez J.B."/>
            <person name="Henrissat B."/>
            <person name="Kuo A."/>
            <person name="Liang C."/>
            <person name="Lipzen A."/>
            <person name="Lutzoni F."/>
            <person name="Magnuson J."/>
            <person name="Mondo S."/>
            <person name="Nolan M."/>
            <person name="Ohm R."/>
            <person name="Pangilinan J."/>
            <person name="Park H.-J."/>
            <person name="Ramirez L."/>
            <person name="Alfaro M."/>
            <person name="Sun H."/>
            <person name="Tritt A."/>
            <person name="Yoshinaga Y."/>
            <person name="Zwiers L.-H."/>
            <person name="Turgeon B.G."/>
            <person name="Goodwin S.B."/>
            <person name="Spatafora J.W."/>
            <person name="Crous P.W."/>
            <person name="Grigoriev I.V."/>
        </authorList>
    </citation>
    <scope>NUCLEOTIDE SEQUENCE</scope>
    <source>
        <strain evidence="12">CBS 342.82</strain>
    </source>
</reference>
<dbReference type="GO" id="GO:0034203">
    <property type="term" value="P:glycolipid translocation"/>
    <property type="evidence" value="ECO:0007669"/>
    <property type="project" value="TreeGrafter"/>
</dbReference>
<reference evidence="12" key="3">
    <citation type="submission" date="2025-08" db="UniProtKB">
        <authorList>
            <consortium name="RefSeq"/>
        </authorList>
    </citation>
    <scope>IDENTIFICATION</scope>
    <source>
        <strain evidence="12">CBS 342.82</strain>
    </source>
</reference>
<sequence length="537" mass="57999">MADKSSDAVAASAKGATFLILLQIGSRALTFALNQVLLRFLSPELLGAALQLEVFIITAHHFARESLRVACQRQSHGGVQSAINLSYLGIGSGLIFALGLGEWFLYAGHPNIPYFSQAIRICEVAAIIELLSEPAFVVVQQRMLYKVRASAEASAVVLKTIATAATVFWAHHQGIELGVLPFAIGEFAYCATLTVVYLWRTSAVAQLEKFSLILRQIKPSSPNEYYFATLSKPLVNLSLSLYVQSGIKYLLTQGDTFVSARFATLEDQGMYALSANYGGLIARMLLRPIEDSSRNLFASLCHNSQEAKKEKTDDKKTNDDAALPQLKQASSILQSVLRFYCIVSLLAVAIGPTAAPLLLRLVAGSRWSDSGAGEVLATYCYSIPLLAINGVSEAFVAAAASAPELRRQSLWMAAFSIGFAASTWVFLSVLQMGAKGLVLANCVNMGLRIIFNLEFAARYFKNERVGFAVTDLLPGALAVAFTAVVGSAVRATEGALSRYGLLGEILRVGTLAGLLVLLVAFAERKFLLGVYRQVRSR</sequence>
<comment type="similarity">
    <text evidence="3 10">Belongs to the RFT1 family.</text>
</comment>
<comment type="pathway">
    <text evidence="2">Protein modification; protein glycosylation.</text>
</comment>
<keyword evidence="11" id="KW-1185">Reference proteome</keyword>
<feature type="transmembrane region" description="Helical" evidence="10">
    <location>
        <begin position="177"/>
        <end position="199"/>
    </location>
</feature>
<comment type="subcellular location">
    <subcellularLocation>
        <location evidence="1 10">Endoplasmic reticulum membrane</location>
        <topology evidence="1 10">Multi-pass membrane protein</topology>
    </subcellularLocation>
</comment>
<keyword evidence="10" id="KW-0813">Transport</keyword>
<comment type="function">
    <text evidence="9 10">Intramembrane glycolipid transporter that operates in the biosynthetic pathway of dolichol-linked oligosaccharides, the glycan precursors employed in protein asparagine (N)-glycosylation. The sequential addition of sugars to dolichol pyrophosphate produces dolichol-linked oligosaccharides containing fourteen sugars, including two GlcNAcs, nine mannoses and three glucoses. Once assembled, the oligosaccharide is transferred from the lipid to nascent proteins by oligosaccharyltransferases. The assembly of dolichol-linked oligosaccharides begins on the cytosolic side of the endoplasmic reticulum membrane and finishes in its lumen. RFT1 could mediate the translocation of the cytosolically oriented intermediate DolPP-GlcNAc2Man5, produced by ALG11, into the ER lumen where dolichol-linked oligosaccharides assembly continues. However, the intramembrane lipid transporter activity could not be confirmed in vitro.</text>
</comment>
<protein>
    <recommendedName>
        <fullName evidence="8 10">Man(5)GlcNAc(2)-PP-dolichol translocation protein RFT1</fullName>
    </recommendedName>
</protein>
<feature type="transmembrane region" description="Helical" evidence="10">
    <location>
        <begin position="337"/>
        <end position="363"/>
    </location>
</feature>
<evidence type="ECO:0000313" key="12">
    <source>
        <dbReference type="RefSeq" id="XP_033457528.1"/>
    </source>
</evidence>
<feature type="transmembrane region" description="Helical" evidence="10">
    <location>
        <begin position="375"/>
        <end position="398"/>
    </location>
</feature>
<dbReference type="RefSeq" id="XP_033457528.1">
    <property type="nucleotide sequence ID" value="XM_033601682.1"/>
</dbReference>
<dbReference type="Pfam" id="PF04506">
    <property type="entry name" value="Rft-1"/>
    <property type="match status" value="1"/>
</dbReference>
<dbReference type="Proteomes" id="UP000504637">
    <property type="component" value="Unplaced"/>
</dbReference>
<reference evidence="12" key="2">
    <citation type="submission" date="2020-04" db="EMBL/GenBank/DDBJ databases">
        <authorList>
            <consortium name="NCBI Genome Project"/>
        </authorList>
    </citation>
    <scope>NUCLEOTIDE SEQUENCE</scope>
    <source>
        <strain evidence="12">CBS 342.82</strain>
    </source>
</reference>
<feature type="transmembrane region" description="Helical" evidence="10">
    <location>
        <begin position="505"/>
        <end position="522"/>
    </location>
</feature>
<accession>A0A6J3M0R1</accession>
<feature type="transmembrane region" description="Helical" evidence="10">
    <location>
        <begin position="465"/>
        <end position="485"/>
    </location>
</feature>
<feature type="transmembrane region" description="Helical" evidence="10">
    <location>
        <begin position="410"/>
        <end position="430"/>
    </location>
</feature>
<evidence type="ECO:0000256" key="10">
    <source>
        <dbReference type="RuleBase" id="RU365067"/>
    </source>
</evidence>
<evidence type="ECO:0000256" key="6">
    <source>
        <dbReference type="ARBA" id="ARBA00022989"/>
    </source>
</evidence>
<dbReference type="PANTHER" id="PTHR13117:SF5">
    <property type="entry name" value="PROTEIN RFT1 HOMOLOG"/>
    <property type="match status" value="1"/>
</dbReference>
<evidence type="ECO:0000256" key="1">
    <source>
        <dbReference type="ARBA" id="ARBA00004477"/>
    </source>
</evidence>
<dbReference type="OrthoDB" id="9979195at2759"/>
<evidence type="ECO:0000256" key="7">
    <source>
        <dbReference type="ARBA" id="ARBA00023136"/>
    </source>
</evidence>
<dbReference type="GO" id="GO:0006488">
    <property type="term" value="P:dolichol-linked oligosaccharide biosynthetic process"/>
    <property type="evidence" value="ECO:0007669"/>
    <property type="project" value="InterPro"/>
</dbReference>
<evidence type="ECO:0000256" key="5">
    <source>
        <dbReference type="ARBA" id="ARBA00022824"/>
    </source>
</evidence>
<comment type="caution">
    <text evidence="10">Lacks conserved residue(s) required for the propagation of feature annotation.</text>
</comment>
<evidence type="ECO:0000256" key="2">
    <source>
        <dbReference type="ARBA" id="ARBA00004922"/>
    </source>
</evidence>
<name>A0A6J3M0R1_9PEZI</name>
<dbReference type="GO" id="GO:0005789">
    <property type="term" value="C:endoplasmic reticulum membrane"/>
    <property type="evidence" value="ECO:0007669"/>
    <property type="project" value="UniProtKB-SubCell"/>
</dbReference>
<dbReference type="PANTHER" id="PTHR13117">
    <property type="entry name" value="ENDOPLASMIC RETICULUM MULTISPAN TRANSMEMBRANE PROTEIN-RELATED"/>
    <property type="match status" value="1"/>
</dbReference>
<dbReference type="InterPro" id="IPR007594">
    <property type="entry name" value="RFT1"/>
</dbReference>
<dbReference type="GeneID" id="54359482"/>
<organism evidence="12">
    <name type="scientific">Dissoconium aciculare CBS 342.82</name>
    <dbReference type="NCBI Taxonomy" id="1314786"/>
    <lineage>
        <taxon>Eukaryota</taxon>
        <taxon>Fungi</taxon>
        <taxon>Dikarya</taxon>
        <taxon>Ascomycota</taxon>
        <taxon>Pezizomycotina</taxon>
        <taxon>Dothideomycetes</taxon>
        <taxon>Dothideomycetidae</taxon>
        <taxon>Mycosphaerellales</taxon>
        <taxon>Dissoconiaceae</taxon>
        <taxon>Dissoconium</taxon>
    </lineage>
</organism>
<keyword evidence="4 10" id="KW-0812">Transmembrane</keyword>
<evidence type="ECO:0000256" key="3">
    <source>
        <dbReference type="ARBA" id="ARBA00010288"/>
    </source>
</evidence>
<keyword evidence="6 10" id="KW-1133">Transmembrane helix</keyword>
<evidence type="ECO:0000313" key="11">
    <source>
        <dbReference type="Proteomes" id="UP000504637"/>
    </source>
</evidence>
<feature type="transmembrane region" description="Helical" evidence="10">
    <location>
        <begin position="84"/>
        <end position="106"/>
    </location>
</feature>
<evidence type="ECO:0000256" key="9">
    <source>
        <dbReference type="ARBA" id="ARBA00045912"/>
    </source>
</evidence>
<evidence type="ECO:0000256" key="4">
    <source>
        <dbReference type="ARBA" id="ARBA00022692"/>
    </source>
</evidence>